<gene>
    <name evidence="1" type="ORF">HMPREF0654_10635</name>
</gene>
<evidence type="ECO:0000313" key="1">
    <source>
        <dbReference type="EMBL" id="KGF46961.1"/>
    </source>
</evidence>
<organism evidence="1 2">
    <name type="scientific">Prevotella disiens DNF00882</name>
    <dbReference type="NCBI Taxonomy" id="1401075"/>
    <lineage>
        <taxon>Bacteria</taxon>
        <taxon>Pseudomonadati</taxon>
        <taxon>Bacteroidota</taxon>
        <taxon>Bacteroidia</taxon>
        <taxon>Bacteroidales</taxon>
        <taxon>Prevotellaceae</taxon>
        <taxon>Prevotella</taxon>
    </lineage>
</organism>
<accession>A0A096AK06</accession>
<evidence type="ECO:0000313" key="2">
    <source>
        <dbReference type="Proteomes" id="UP000029538"/>
    </source>
</evidence>
<sequence>MVDASDQARIPAIANYRAMLITPTAISHKGGTFLFLRTYQQWAVVNLRTRVSAKAKRLPIKRKQALIPHNGSSKACLQV</sequence>
<dbReference type="EMBL" id="JRNR01000122">
    <property type="protein sequence ID" value="KGF46961.1"/>
    <property type="molecule type" value="Genomic_DNA"/>
</dbReference>
<dbReference type="AlphaFoldDB" id="A0A096AK06"/>
<comment type="caution">
    <text evidence="1">The sequence shown here is derived from an EMBL/GenBank/DDBJ whole genome shotgun (WGS) entry which is preliminary data.</text>
</comment>
<proteinExistence type="predicted"/>
<protein>
    <submittedName>
        <fullName evidence="1">Uncharacterized protein</fullName>
    </submittedName>
</protein>
<reference evidence="1 2" key="1">
    <citation type="submission" date="2014-07" db="EMBL/GenBank/DDBJ databases">
        <authorList>
            <person name="McCorrison J."/>
            <person name="Sanka R."/>
            <person name="Torralba M."/>
            <person name="Gillis M."/>
            <person name="Haft D.H."/>
            <person name="Methe B."/>
            <person name="Sutton G."/>
            <person name="Nelson K.E."/>
        </authorList>
    </citation>
    <scope>NUCLEOTIDE SEQUENCE [LARGE SCALE GENOMIC DNA]</scope>
    <source>
        <strain evidence="1 2">DNF00882</strain>
    </source>
</reference>
<dbReference type="Proteomes" id="UP000029538">
    <property type="component" value="Unassembled WGS sequence"/>
</dbReference>
<name>A0A096AK06_9BACT</name>